<keyword evidence="2" id="KW-1185">Reference proteome</keyword>
<evidence type="ECO:0000313" key="2">
    <source>
        <dbReference type="Proteomes" id="UP000627464"/>
    </source>
</evidence>
<dbReference type="Proteomes" id="UP000627464">
    <property type="component" value="Unassembled WGS sequence"/>
</dbReference>
<gene>
    <name evidence="1" type="ORF">GCM10011328_14800</name>
</gene>
<reference evidence="2" key="1">
    <citation type="journal article" date="2019" name="Int. J. Syst. Evol. Microbiol.">
        <title>The Global Catalogue of Microorganisms (GCM) 10K type strain sequencing project: providing services to taxonomists for standard genome sequencing and annotation.</title>
        <authorList>
            <consortium name="The Broad Institute Genomics Platform"/>
            <consortium name="The Broad Institute Genome Sequencing Center for Infectious Disease"/>
            <person name="Wu L."/>
            <person name="Ma J."/>
        </authorList>
    </citation>
    <scope>NUCLEOTIDE SEQUENCE [LARGE SCALE GENOMIC DNA]</scope>
    <source>
        <strain evidence="2">CGMCC 1.12806</strain>
    </source>
</reference>
<evidence type="ECO:0000313" key="1">
    <source>
        <dbReference type="EMBL" id="GGA40906.1"/>
    </source>
</evidence>
<protein>
    <submittedName>
        <fullName evidence="1">Uncharacterized protein</fullName>
    </submittedName>
</protein>
<sequence>MTSYGHLLRVDDSTESAIIIFYSPSVDGFPMIQGQGGRYIWLGRAETGIALI</sequence>
<proteinExistence type="predicted"/>
<organism evidence="1 2">
    <name type="scientific">Hafnia psychrotolerans</name>
    <dbReference type="NCBI Taxonomy" id="1477018"/>
    <lineage>
        <taxon>Bacteria</taxon>
        <taxon>Pseudomonadati</taxon>
        <taxon>Pseudomonadota</taxon>
        <taxon>Gammaproteobacteria</taxon>
        <taxon>Enterobacterales</taxon>
        <taxon>Hafniaceae</taxon>
        <taxon>Hafnia</taxon>
    </lineage>
</organism>
<name>A0ABQ1GC74_9GAMM</name>
<comment type="caution">
    <text evidence="1">The sequence shown here is derived from an EMBL/GenBank/DDBJ whole genome shotgun (WGS) entry which is preliminary data.</text>
</comment>
<accession>A0ABQ1GC74</accession>
<dbReference type="EMBL" id="BMFZ01000003">
    <property type="protein sequence ID" value="GGA40906.1"/>
    <property type="molecule type" value="Genomic_DNA"/>
</dbReference>